<proteinExistence type="predicted"/>
<reference evidence="2" key="1">
    <citation type="submission" date="2009-07" db="EMBL/GenBank/DDBJ databases">
        <authorList>
            <person name="Weinstock G."/>
            <person name="Sodergren E."/>
            <person name="Clifton S."/>
            <person name="Fulton L."/>
            <person name="Fulton B."/>
            <person name="Courtney L."/>
            <person name="Fronick C."/>
            <person name="Harrison M."/>
            <person name="Strong C."/>
            <person name="Farmer C."/>
            <person name="Delahaunty K."/>
            <person name="Markovic C."/>
            <person name="Hall O."/>
            <person name="Minx P."/>
            <person name="Tomlinson C."/>
            <person name="Mitreva M."/>
            <person name="Nelson J."/>
            <person name="Hou S."/>
            <person name="Wollam A."/>
            <person name="Pepin K.H."/>
            <person name="Johnson M."/>
            <person name="Bhonagiri V."/>
            <person name="Nash W.E."/>
            <person name="Warren W."/>
            <person name="Chinwalla A."/>
            <person name="Mardis E.R."/>
            <person name="Wilson R.K."/>
        </authorList>
    </citation>
    <scope>NUCLEOTIDE SEQUENCE [LARGE SCALE GENOMIC DNA]</scope>
    <source>
        <strain evidence="2">DSM 14469</strain>
    </source>
</reference>
<gene>
    <name evidence="2" type="ORF">BRYFOR_06804</name>
</gene>
<dbReference type="AlphaFoldDB" id="C6LDV5"/>
<evidence type="ECO:0000256" key="1">
    <source>
        <dbReference type="SAM" id="Phobius"/>
    </source>
</evidence>
<protein>
    <submittedName>
        <fullName evidence="2">Uncharacterized protein</fullName>
    </submittedName>
</protein>
<accession>C6LDV5</accession>
<evidence type="ECO:0000313" key="3">
    <source>
        <dbReference type="Proteomes" id="UP000005561"/>
    </source>
</evidence>
<comment type="caution">
    <text evidence="2">The sequence shown here is derived from an EMBL/GenBank/DDBJ whole genome shotgun (WGS) entry which is preliminary data.</text>
</comment>
<keyword evidence="3" id="KW-1185">Reference proteome</keyword>
<name>C6LDV5_9FIRM</name>
<organism evidence="2 3">
    <name type="scientific">Marvinbryantia formatexigens DSM 14469</name>
    <dbReference type="NCBI Taxonomy" id="478749"/>
    <lineage>
        <taxon>Bacteria</taxon>
        <taxon>Bacillati</taxon>
        <taxon>Bacillota</taxon>
        <taxon>Clostridia</taxon>
        <taxon>Lachnospirales</taxon>
        <taxon>Lachnospiraceae</taxon>
        <taxon>Marvinbryantia</taxon>
    </lineage>
</organism>
<keyword evidence="1" id="KW-0472">Membrane</keyword>
<dbReference type="EMBL" id="ACCL02000007">
    <property type="protein sequence ID" value="EET61159.1"/>
    <property type="molecule type" value="Genomic_DNA"/>
</dbReference>
<evidence type="ECO:0000313" key="2">
    <source>
        <dbReference type="EMBL" id="EET61159.1"/>
    </source>
</evidence>
<keyword evidence="1" id="KW-1133">Transmembrane helix</keyword>
<dbReference type="Proteomes" id="UP000005561">
    <property type="component" value="Unassembled WGS sequence"/>
</dbReference>
<keyword evidence="1" id="KW-0812">Transmembrane</keyword>
<feature type="transmembrane region" description="Helical" evidence="1">
    <location>
        <begin position="6"/>
        <end position="25"/>
    </location>
</feature>
<sequence length="57" mass="6993">MDVFSYTIAVYVVPIVISYFYTVTWEQSEAIQKRRRIFIDVMAAAYLFWNRNRYEEE</sequence>